<feature type="region of interest" description="Disordered" evidence="1">
    <location>
        <begin position="371"/>
        <end position="406"/>
    </location>
</feature>
<dbReference type="Pfam" id="PF20209">
    <property type="entry name" value="DUF6570"/>
    <property type="match status" value="1"/>
</dbReference>
<feature type="compositionally biased region" description="Polar residues" evidence="1">
    <location>
        <begin position="23"/>
        <end position="32"/>
    </location>
</feature>
<evidence type="ECO:0000256" key="1">
    <source>
        <dbReference type="SAM" id="MobiDB-lite"/>
    </source>
</evidence>
<evidence type="ECO:0000313" key="3">
    <source>
        <dbReference type="EMBL" id="KAK7000858.1"/>
    </source>
</evidence>
<dbReference type="AlphaFoldDB" id="A0AAW0A4I8"/>
<sequence length="678" mass="77412">MSDTFFASKLRQQRRRENREATAAQNEFNAQNPVAGPSRIPLAPLAIPNHAPAAFYPGYFPPPVYYPPVYYPPGPPVFYPPNPLPLAPNFVYPPYYLPPPPPQYYFPMLPRGGVPIQPPHWAVEQVPGVDRRVQPPYAAVNRTPREPRTRASGSPTHPSVLPLNGLRRDIRQASPHLQRHAARSFNQTASQTQTPTSRDHRDKRRRTQRIQSPLQQRNRPDRSPTLSDNGQNPEERISFVPRLLFRNEQVNNHQTGLPADVFGPRQMDLDQPRSPPTPPNRPNHRPSRPPLPRSPLGSPHRRNQARGSYGRQPHPTKPDLLWCTKQSHWVHKSRFSEIFLQCDSCRNKRRAREALQRAEREAQRAARQLAGLVDPPDHPPQPPNHENPPEPPNNNNPPPVRLPPLSELAISPEDRDLIKDVRNKIMAISLESCTECHERWFDLNVIDGVCSKCRVRSNNKFKYRDCNEMNPGSIPGPEDLPPLTQMEEIMISPVHALVSLYQIRGGQFKYSGHCCNFVRDTAVTHNKLPLLPQECDVIVMRRRGVDQTTNEDIHQDFRVRRRVVQKWLEYLKEHHPTFRNQIQVDFDRLANLPEDGSIRDQLRTVDSRDLSDDPDEGPPESEGNSADGTEHQPHISNGFVPNINSRSTEIEQLRAAASHHNDPVILTMPFVHATTQSF</sequence>
<organism evidence="3 4">
    <name type="scientific">Favolaschia claudopus</name>
    <dbReference type="NCBI Taxonomy" id="2862362"/>
    <lineage>
        <taxon>Eukaryota</taxon>
        <taxon>Fungi</taxon>
        <taxon>Dikarya</taxon>
        <taxon>Basidiomycota</taxon>
        <taxon>Agaricomycotina</taxon>
        <taxon>Agaricomycetes</taxon>
        <taxon>Agaricomycetidae</taxon>
        <taxon>Agaricales</taxon>
        <taxon>Marasmiineae</taxon>
        <taxon>Mycenaceae</taxon>
        <taxon>Favolaschia</taxon>
    </lineage>
</organism>
<dbReference type="Proteomes" id="UP001362999">
    <property type="component" value="Unassembled WGS sequence"/>
</dbReference>
<gene>
    <name evidence="3" type="ORF">R3P38DRAFT_1816926</name>
</gene>
<feature type="compositionally biased region" description="Polar residues" evidence="1">
    <location>
        <begin position="184"/>
        <end position="195"/>
    </location>
</feature>
<dbReference type="InterPro" id="IPR046700">
    <property type="entry name" value="DUF6570"/>
</dbReference>
<keyword evidence="4" id="KW-1185">Reference proteome</keyword>
<reference evidence="3 4" key="1">
    <citation type="journal article" date="2024" name="J Genomics">
        <title>Draft genome sequencing and assembly of Favolaschia claudopus CIRM-BRFM 2984 isolated from oak limbs.</title>
        <authorList>
            <person name="Navarro D."/>
            <person name="Drula E."/>
            <person name="Chaduli D."/>
            <person name="Cazenave R."/>
            <person name="Ahrendt S."/>
            <person name="Wang J."/>
            <person name="Lipzen A."/>
            <person name="Daum C."/>
            <person name="Barry K."/>
            <person name="Grigoriev I.V."/>
            <person name="Favel A."/>
            <person name="Rosso M.N."/>
            <person name="Martin F."/>
        </authorList>
    </citation>
    <scope>NUCLEOTIDE SEQUENCE [LARGE SCALE GENOMIC DNA]</scope>
    <source>
        <strain evidence="3 4">CIRM-BRFM 2984</strain>
    </source>
</reference>
<evidence type="ECO:0000259" key="2">
    <source>
        <dbReference type="Pfam" id="PF20209"/>
    </source>
</evidence>
<feature type="region of interest" description="Disordered" evidence="1">
    <location>
        <begin position="1"/>
        <end position="36"/>
    </location>
</feature>
<feature type="compositionally biased region" description="Basic and acidic residues" evidence="1">
    <location>
        <begin position="597"/>
        <end position="611"/>
    </location>
</feature>
<feature type="region of interest" description="Disordered" evidence="1">
    <location>
        <begin position="132"/>
        <end position="234"/>
    </location>
</feature>
<feature type="compositionally biased region" description="Pro residues" evidence="1">
    <location>
        <begin position="378"/>
        <end position="402"/>
    </location>
</feature>
<feature type="region of interest" description="Disordered" evidence="1">
    <location>
        <begin position="597"/>
        <end position="642"/>
    </location>
</feature>
<comment type="caution">
    <text evidence="3">The sequence shown here is derived from an EMBL/GenBank/DDBJ whole genome shotgun (WGS) entry which is preliminary data.</text>
</comment>
<name>A0AAW0A4I8_9AGAR</name>
<feature type="region of interest" description="Disordered" evidence="1">
    <location>
        <begin position="254"/>
        <end position="317"/>
    </location>
</feature>
<evidence type="ECO:0000313" key="4">
    <source>
        <dbReference type="Proteomes" id="UP001362999"/>
    </source>
</evidence>
<feature type="domain" description="DUF6570" evidence="2">
    <location>
        <begin position="462"/>
        <end position="589"/>
    </location>
</feature>
<proteinExistence type="predicted"/>
<accession>A0AAW0A4I8</accession>
<dbReference type="EMBL" id="JAWWNJ010000086">
    <property type="protein sequence ID" value="KAK7000858.1"/>
    <property type="molecule type" value="Genomic_DNA"/>
</dbReference>
<protein>
    <recommendedName>
        <fullName evidence="2">DUF6570 domain-containing protein</fullName>
    </recommendedName>
</protein>